<dbReference type="Proteomes" id="UP000050741">
    <property type="component" value="Unassembled WGS sequence"/>
</dbReference>
<protein>
    <submittedName>
        <fullName evidence="3">Sigma-54 factor interaction domain-containing protein</fullName>
    </submittedName>
</protein>
<name>A0A183CC34_GLOPA</name>
<evidence type="ECO:0000313" key="3">
    <source>
        <dbReference type="WBParaSite" id="GPLIN_001043500"/>
    </source>
</evidence>
<keyword evidence="2" id="KW-1185">Reference proteome</keyword>
<organism evidence="2 3">
    <name type="scientific">Globodera pallida</name>
    <name type="common">Potato cyst nematode worm</name>
    <name type="synonym">Heterodera pallida</name>
    <dbReference type="NCBI Taxonomy" id="36090"/>
    <lineage>
        <taxon>Eukaryota</taxon>
        <taxon>Metazoa</taxon>
        <taxon>Ecdysozoa</taxon>
        <taxon>Nematoda</taxon>
        <taxon>Chromadorea</taxon>
        <taxon>Rhabditida</taxon>
        <taxon>Tylenchina</taxon>
        <taxon>Tylenchomorpha</taxon>
        <taxon>Tylenchoidea</taxon>
        <taxon>Heteroderidae</taxon>
        <taxon>Heteroderinae</taxon>
        <taxon>Globodera</taxon>
    </lineage>
</organism>
<reference evidence="3" key="2">
    <citation type="submission" date="2016-06" db="UniProtKB">
        <authorList>
            <consortium name="WormBaseParasite"/>
        </authorList>
    </citation>
    <scope>IDENTIFICATION</scope>
</reference>
<reference evidence="2" key="1">
    <citation type="submission" date="2014-05" db="EMBL/GenBank/DDBJ databases">
        <title>The genome and life-stage specific transcriptomes of Globodera pallida elucidate key aspects of plant parasitism by a cyst nematode.</title>
        <authorList>
            <person name="Cotton J.A."/>
            <person name="Lilley C.J."/>
            <person name="Jones L.M."/>
            <person name="Kikuchi T."/>
            <person name="Reid A.J."/>
            <person name="Thorpe P."/>
            <person name="Tsai I.J."/>
            <person name="Beasley H."/>
            <person name="Blok V."/>
            <person name="Cock P.J.A."/>
            <person name="Van den Akker S.E."/>
            <person name="Holroyd N."/>
            <person name="Hunt M."/>
            <person name="Mantelin S."/>
            <person name="Naghra H."/>
            <person name="Pain A."/>
            <person name="Palomares-Rius J.E."/>
            <person name="Zarowiecki M."/>
            <person name="Berriman M."/>
            <person name="Jones J.T."/>
            <person name="Urwin P.E."/>
        </authorList>
    </citation>
    <scope>NUCLEOTIDE SEQUENCE [LARGE SCALE GENOMIC DNA]</scope>
    <source>
        <strain evidence="2">Lindley</strain>
    </source>
</reference>
<feature type="compositionally biased region" description="Basic and acidic residues" evidence="1">
    <location>
        <begin position="301"/>
        <end position="316"/>
    </location>
</feature>
<accession>A0A183CC34</accession>
<feature type="region of interest" description="Disordered" evidence="1">
    <location>
        <begin position="271"/>
        <end position="322"/>
    </location>
</feature>
<dbReference type="WBParaSite" id="GPLIN_001043500">
    <property type="protein sequence ID" value="GPLIN_001043500"/>
    <property type="gene ID" value="GPLIN_001043500"/>
</dbReference>
<proteinExistence type="predicted"/>
<evidence type="ECO:0000313" key="2">
    <source>
        <dbReference type="Proteomes" id="UP000050741"/>
    </source>
</evidence>
<dbReference type="InterPro" id="IPR010876">
    <property type="entry name" value="C1orf43"/>
</dbReference>
<dbReference type="Pfam" id="PF07406">
    <property type="entry name" value="NICE-3"/>
    <property type="match status" value="1"/>
</dbReference>
<evidence type="ECO:0000256" key="1">
    <source>
        <dbReference type="SAM" id="MobiDB-lite"/>
    </source>
</evidence>
<dbReference type="AlphaFoldDB" id="A0A183CC34"/>
<sequence>MASFLRKLFGYRHKKVTKKDSITGRNNSFPVPYLSKLEGNQLHPGQSLIVRGVIISSDEFVINLTNGPRVELDDEPFLSAADGTAVARLAARRILLAFCARIHFNVGTSLRGSGGGGGGGLTMNAIGSELPAKVRQLINGRIGTVNAFRLCRQPNFTDCSTFGAYAQSPDRFRMIALDEVGRVLDRQLEQLSPTLCRQPGEFTWDFLLRVRRQVPLPSLDEPLIARLTFFHEWARFRTDQPFDEAELEELRSLLRRFIKILSQNSQIDRIPVNPASSSTAASPRRRAQTSADGQQLTEGLAKIERARLDERPEKRPLLLSQD</sequence>